<reference evidence="2" key="1">
    <citation type="submission" date="2020-11" db="EMBL/GenBank/DDBJ databases">
        <authorList>
            <consortium name="DOE Joint Genome Institute"/>
            <person name="Ahrendt S."/>
            <person name="Riley R."/>
            <person name="Andreopoulos W."/>
            <person name="LaButti K."/>
            <person name="Pangilinan J."/>
            <person name="Ruiz-duenas F.J."/>
            <person name="Barrasa J.M."/>
            <person name="Sanchez-Garcia M."/>
            <person name="Camarero S."/>
            <person name="Miyauchi S."/>
            <person name="Serrano A."/>
            <person name="Linde D."/>
            <person name="Babiker R."/>
            <person name="Drula E."/>
            <person name="Ayuso-Fernandez I."/>
            <person name="Pacheco R."/>
            <person name="Padilla G."/>
            <person name="Ferreira P."/>
            <person name="Barriuso J."/>
            <person name="Kellner H."/>
            <person name="Castanera R."/>
            <person name="Alfaro M."/>
            <person name="Ramirez L."/>
            <person name="Pisabarro A.G."/>
            <person name="Kuo A."/>
            <person name="Tritt A."/>
            <person name="Lipzen A."/>
            <person name="He G."/>
            <person name="Yan M."/>
            <person name="Ng V."/>
            <person name="Cullen D."/>
            <person name="Martin F."/>
            <person name="Rosso M.-N."/>
            <person name="Henrissat B."/>
            <person name="Hibbett D."/>
            <person name="Martinez A.T."/>
            <person name="Grigoriev I.V."/>
        </authorList>
    </citation>
    <scope>NUCLEOTIDE SEQUENCE</scope>
    <source>
        <strain evidence="2">AH 44721</strain>
    </source>
</reference>
<name>A0A9P5TEV7_GYMJU</name>
<dbReference type="AlphaFoldDB" id="A0A9P5TEV7"/>
<gene>
    <name evidence="2" type="ORF">CPB84DRAFT_1753927</name>
</gene>
<organism evidence="2 3">
    <name type="scientific">Gymnopilus junonius</name>
    <name type="common">Spectacular rustgill mushroom</name>
    <name type="synonym">Gymnopilus spectabilis subsp. junonius</name>
    <dbReference type="NCBI Taxonomy" id="109634"/>
    <lineage>
        <taxon>Eukaryota</taxon>
        <taxon>Fungi</taxon>
        <taxon>Dikarya</taxon>
        <taxon>Basidiomycota</taxon>
        <taxon>Agaricomycotina</taxon>
        <taxon>Agaricomycetes</taxon>
        <taxon>Agaricomycetidae</taxon>
        <taxon>Agaricales</taxon>
        <taxon>Agaricineae</taxon>
        <taxon>Hymenogastraceae</taxon>
        <taxon>Gymnopilus</taxon>
    </lineage>
</organism>
<proteinExistence type="predicted"/>
<keyword evidence="3" id="KW-1185">Reference proteome</keyword>
<evidence type="ECO:0000256" key="1">
    <source>
        <dbReference type="SAM" id="MobiDB-lite"/>
    </source>
</evidence>
<feature type="region of interest" description="Disordered" evidence="1">
    <location>
        <begin position="127"/>
        <end position="165"/>
    </location>
</feature>
<accession>A0A9P5TEV7</accession>
<comment type="caution">
    <text evidence="2">The sequence shown here is derived from an EMBL/GenBank/DDBJ whole genome shotgun (WGS) entry which is preliminary data.</text>
</comment>
<dbReference type="EMBL" id="JADNYJ010000298">
    <property type="protein sequence ID" value="KAF8871618.1"/>
    <property type="molecule type" value="Genomic_DNA"/>
</dbReference>
<evidence type="ECO:0000313" key="2">
    <source>
        <dbReference type="EMBL" id="KAF8871618.1"/>
    </source>
</evidence>
<protein>
    <submittedName>
        <fullName evidence="2">Uncharacterized protein</fullName>
    </submittedName>
</protein>
<sequence>MGSRDSNPTYPSEDGVWFQILDQNGNRMQLSPKTARHLDFDYDTKLGWFSITYLALPSGSPPYNRPVGFILDMIITPAQTRHWIPMILSVLILKTPACHSQNDPFTIKEKNGLQNILKGARVPFDDNSWVDPTADGTNNSSSDDQDNNTTDDRGASQVTNSDPYQYFTRHVQNTSGADWSRYTDLNAIQNSYAGKFCGPMGASLQEFVRMRVTPA</sequence>
<dbReference type="Proteomes" id="UP000724874">
    <property type="component" value="Unassembled WGS sequence"/>
</dbReference>
<evidence type="ECO:0000313" key="3">
    <source>
        <dbReference type="Proteomes" id="UP000724874"/>
    </source>
</evidence>